<evidence type="ECO:0000313" key="10">
    <source>
        <dbReference type="Proteomes" id="UP000501690"/>
    </source>
</evidence>
<dbReference type="CDD" id="cd14231">
    <property type="entry name" value="GAT_GGA-like_plant"/>
    <property type="match status" value="1"/>
</dbReference>
<keyword evidence="10" id="KW-1185">Reference proteome</keyword>
<feature type="compositionally biased region" description="Low complexity" evidence="6">
    <location>
        <begin position="478"/>
        <end position="545"/>
    </location>
</feature>
<feature type="region of interest" description="Disordered" evidence="6">
    <location>
        <begin position="299"/>
        <end position="383"/>
    </location>
</feature>
<organism evidence="9 10">
    <name type="scientific">Vigna unguiculata</name>
    <name type="common">Cowpea</name>
    <dbReference type="NCBI Taxonomy" id="3917"/>
    <lineage>
        <taxon>Eukaryota</taxon>
        <taxon>Viridiplantae</taxon>
        <taxon>Streptophyta</taxon>
        <taxon>Embryophyta</taxon>
        <taxon>Tracheophyta</taxon>
        <taxon>Spermatophyta</taxon>
        <taxon>Magnoliopsida</taxon>
        <taxon>eudicotyledons</taxon>
        <taxon>Gunneridae</taxon>
        <taxon>Pentapetalae</taxon>
        <taxon>rosids</taxon>
        <taxon>fabids</taxon>
        <taxon>Fabales</taxon>
        <taxon>Fabaceae</taxon>
        <taxon>Papilionoideae</taxon>
        <taxon>50 kb inversion clade</taxon>
        <taxon>NPAAA clade</taxon>
        <taxon>indigoferoid/millettioid clade</taxon>
        <taxon>Phaseoleae</taxon>
        <taxon>Vigna</taxon>
    </lineage>
</organism>
<name>A0A4D6NE67_VIGUN</name>
<gene>
    <name evidence="9" type="ORF">DEO72_LG10g3265</name>
</gene>
<dbReference type="GO" id="GO:0035091">
    <property type="term" value="F:phosphatidylinositol binding"/>
    <property type="evidence" value="ECO:0007669"/>
    <property type="project" value="InterPro"/>
</dbReference>
<dbReference type="GO" id="GO:0043328">
    <property type="term" value="P:protein transport to vacuole involved in ubiquitin-dependent protein catabolic process via the multivesicular body sorting pathway"/>
    <property type="evidence" value="ECO:0007669"/>
    <property type="project" value="InterPro"/>
</dbReference>
<dbReference type="Pfam" id="PF00790">
    <property type="entry name" value="VHS"/>
    <property type="match status" value="1"/>
</dbReference>
<dbReference type="Proteomes" id="UP000501690">
    <property type="component" value="Linkage Group LG10"/>
</dbReference>
<sequence length="648" mass="71502">MSSYCASSATVAVEKATSELLVIPDWTMNIEICDFINSNRWLPRDVIKALRRRLQHRSSRVQLLALTLLETMVKNCGDLVHLQIAVGNILVEMIKIIKKKESMQVRDKILILLDSWQEAFGGPGGKHPQYYRACKELKQSGVVFPKRVPDAAAIYFPPSSHPSSRNMAAGYWMAGNSSKTLDETMATEIESLSMSSLDSMRYVLDLLSDMLQAVNPNDRAAVKDEVIVDLVDRCRTNQKKLMQMLTTTGDEELLGKGLELNDSIQSLLARHDAIASGTPFPIQGESSNTVPNEAQCTVDQSNINSSSPGESSSTPKATTPAIVISETRSQTDDEEDEFAQLLPRPSKAQPTTSKDATTVPNPSTSVPSNALVLSDPPTSVSTENDQDIIDLLSITLSISPSPETTYSPSASSQAMHQIPVQSRTEGFSHASQTYLENLSYNSYVVPWAQNQSKSEFETLPQQQTFQSQSQTPSPPSSRPTYYEVQQQEQLQPQTLPQSQHVFQQPQHHQYSPHQQHLQSPSEPQPLQYQPQTVNGHQPQPQQQFQNQHLQYPSRYPLPQWAPTPGYANYQNHSPATNVISTQANTTASYSSAPGVRPVLHNNSFGGTPASATGQKLFVPSYRLFEDLNVLGNTNGKVKMGPGMVGGRR</sequence>
<evidence type="ECO:0000256" key="5">
    <source>
        <dbReference type="ARBA" id="ARBA00023136"/>
    </source>
</evidence>
<feature type="compositionally biased region" description="Low complexity" evidence="6">
    <location>
        <begin position="301"/>
        <end position="313"/>
    </location>
</feature>
<dbReference type="PROSITE" id="PS50909">
    <property type="entry name" value="GAT"/>
    <property type="match status" value="1"/>
</dbReference>
<keyword evidence="9" id="KW-0418">Kinase</keyword>
<feature type="domain" description="GAT" evidence="8">
    <location>
        <begin position="188"/>
        <end position="276"/>
    </location>
</feature>
<keyword evidence="5" id="KW-0472">Membrane</keyword>
<proteinExistence type="inferred from homology"/>
<dbReference type="GO" id="GO:0005737">
    <property type="term" value="C:cytoplasm"/>
    <property type="evidence" value="ECO:0007669"/>
    <property type="project" value="UniProtKB-ARBA"/>
</dbReference>
<dbReference type="InterPro" id="IPR004152">
    <property type="entry name" value="GAT_dom"/>
</dbReference>
<dbReference type="GO" id="GO:0016301">
    <property type="term" value="F:kinase activity"/>
    <property type="evidence" value="ECO:0007669"/>
    <property type="project" value="UniProtKB-KW"/>
</dbReference>
<dbReference type="InterPro" id="IPR008942">
    <property type="entry name" value="ENTH_VHS"/>
</dbReference>
<evidence type="ECO:0000313" key="9">
    <source>
        <dbReference type="EMBL" id="QCE12026.1"/>
    </source>
</evidence>
<dbReference type="SUPFAM" id="SSF48464">
    <property type="entry name" value="ENTH/VHS domain"/>
    <property type="match status" value="1"/>
</dbReference>
<feature type="compositionally biased region" description="Low complexity" evidence="6">
    <location>
        <begin position="460"/>
        <end position="471"/>
    </location>
</feature>
<dbReference type="Pfam" id="PF03127">
    <property type="entry name" value="GAT"/>
    <property type="match status" value="1"/>
</dbReference>
<dbReference type="InterPro" id="IPR038425">
    <property type="entry name" value="GAT_sf"/>
</dbReference>
<dbReference type="InterPro" id="IPR044836">
    <property type="entry name" value="TOL_plant"/>
</dbReference>
<dbReference type="PANTHER" id="PTHR45898:SF2">
    <property type="entry name" value="TOM1-LIKE PROTEIN 6"/>
    <property type="match status" value="1"/>
</dbReference>
<dbReference type="CDD" id="cd03561">
    <property type="entry name" value="VHS"/>
    <property type="match status" value="1"/>
</dbReference>
<evidence type="ECO:0000256" key="2">
    <source>
        <dbReference type="ARBA" id="ARBA00007708"/>
    </source>
</evidence>
<evidence type="ECO:0000256" key="3">
    <source>
        <dbReference type="ARBA" id="ARBA00022448"/>
    </source>
</evidence>
<feature type="compositionally biased region" description="Polar residues" evidence="6">
    <location>
        <begin position="406"/>
        <end position="424"/>
    </location>
</feature>
<dbReference type="GO" id="GO:0016020">
    <property type="term" value="C:membrane"/>
    <property type="evidence" value="ECO:0007669"/>
    <property type="project" value="UniProtKB-SubCell"/>
</dbReference>
<keyword evidence="3" id="KW-0813">Transport</keyword>
<dbReference type="EMBL" id="CP039354">
    <property type="protein sequence ID" value="QCE12026.1"/>
    <property type="molecule type" value="Genomic_DNA"/>
</dbReference>
<reference evidence="9 10" key="1">
    <citation type="submission" date="2019-04" db="EMBL/GenBank/DDBJ databases">
        <title>An improved genome assembly and genetic linkage map for asparagus bean, Vigna unguiculata ssp. sesquipedialis.</title>
        <authorList>
            <person name="Xia Q."/>
            <person name="Zhang R."/>
            <person name="Dong Y."/>
        </authorList>
    </citation>
    <scope>NUCLEOTIDE SEQUENCE [LARGE SCALE GENOMIC DNA]</scope>
    <source>
        <tissue evidence="9">Leaf</tissue>
    </source>
</reference>
<evidence type="ECO:0000259" key="8">
    <source>
        <dbReference type="PROSITE" id="PS50909"/>
    </source>
</evidence>
<evidence type="ECO:0000256" key="1">
    <source>
        <dbReference type="ARBA" id="ARBA00004170"/>
    </source>
</evidence>
<keyword evidence="9" id="KW-0808">Transferase</keyword>
<dbReference type="PROSITE" id="PS50179">
    <property type="entry name" value="VHS"/>
    <property type="match status" value="1"/>
</dbReference>
<dbReference type="InterPro" id="IPR002014">
    <property type="entry name" value="VHS_dom"/>
</dbReference>
<dbReference type="PANTHER" id="PTHR45898">
    <property type="entry name" value="TOM1-LIKE PROTEIN"/>
    <property type="match status" value="1"/>
</dbReference>
<dbReference type="OrthoDB" id="2018246at2759"/>
<dbReference type="Gene3D" id="1.20.58.160">
    <property type="match status" value="1"/>
</dbReference>
<dbReference type="Gramene" id="Vigun05g090400.1.v1.2">
    <property type="protein sequence ID" value="Vigun05g090400.1.v1.2"/>
    <property type="gene ID" value="Vigun05g090400.v1.2"/>
</dbReference>
<dbReference type="Gene3D" id="1.25.40.90">
    <property type="match status" value="1"/>
</dbReference>
<keyword evidence="4" id="KW-0653">Protein transport</keyword>
<evidence type="ECO:0000256" key="6">
    <source>
        <dbReference type="SAM" id="MobiDB-lite"/>
    </source>
</evidence>
<feature type="region of interest" description="Disordered" evidence="6">
    <location>
        <begin position="399"/>
        <end position="424"/>
    </location>
</feature>
<dbReference type="SUPFAM" id="SSF89009">
    <property type="entry name" value="GAT-like domain"/>
    <property type="match status" value="1"/>
</dbReference>
<comment type="similarity">
    <text evidence="2">Belongs to the TOM1 family.</text>
</comment>
<evidence type="ECO:0000256" key="4">
    <source>
        <dbReference type="ARBA" id="ARBA00022927"/>
    </source>
</evidence>
<comment type="subcellular location">
    <subcellularLocation>
        <location evidence="1">Membrane</location>
        <topology evidence="1">Peripheral membrane protein</topology>
    </subcellularLocation>
</comment>
<protein>
    <submittedName>
        <fullName evidence="9">Hepatocyte growth factor-regulated tyrosine kinase substrate</fullName>
    </submittedName>
</protein>
<accession>A0A4D6NE67</accession>
<dbReference type="GO" id="GO:0043130">
    <property type="term" value="F:ubiquitin binding"/>
    <property type="evidence" value="ECO:0007669"/>
    <property type="project" value="InterPro"/>
</dbReference>
<feature type="domain" description="VHS" evidence="7">
    <location>
        <begin position="16"/>
        <end position="145"/>
    </location>
</feature>
<evidence type="ECO:0000259" key="7">
    <source>
        <dbReference type="PROSITE" id="PS50179"/>
    </source>
</evidence>
<dbReference type="SMART" id="SM00288">
    <property type="entry name" value="VHS"/>
    <property type="match status" value="1"/>
</dbReference>
<dbReference type="AlphaFoldDB" id="A0A4D6NE67"/>
<feature type="region of interest" description="Disordered" evidence="6">
    <location>
        <begin position="455"/>
        <end position="545"/>
    </location>
</feature>
<feature type="compositionally biased region" description="Polar residues" evidence="6">
    <location>
        <begin position="348"/>
        <end position="368"/>
    </location>
</feature>